<accession>A0A9K3GL63</accession>
<evidence type="ECO:0000256" key="2">
    <source>
        <dbReference type="ARBA" id="ARBA00022490"/>
    </source>
</evidence>
<dbReference type="EMBL" id="BDIP01002507">
    <property type="protein sequence ID" value="GIQ86396.1"/>
    <property type="molecule type" value="Genomic_DNA"/>
</dbReference>
<reference evidence="8 9" key="1">
    <citation type="journal article" date="2018" name="PLoS ONE">
        <title>The draft genome of Kipferlia bialata reveals reductive genome evolution in fornicate parasites.</title>
        <authorList>
            <person name="Tanifuji G."/>
            <person name="Takabayashi S."/>
            <person name="Kume K."/>
            <person name="Takagi M."/>
            <person name="Nakayama T."/>
            <person name="Kamikawa R."/>
            <person name="Inagaki Y."/>
            <person name="Hashimoto T."/>
        </authorList>
    </citation>
    <scope>NUCLEOTIDE SEQUENCE [LARGE SCALE GENOMIC DNA]</scope>
    <source>
        <strain evidence="8">NY0173</strain>
    </source>
</reference>
<evidence type="ECO:0000256" key="3">
    <source>
        <dbReference type="ARBA" id="ARBA00022723"/>
    </source>
</evidence>
<organism evidence="8 9">
    <name type="scientific">Kipferlia bialata</name>
    <dbReference type="NCBI Taxonomy" id="797122"/>
    <lineage>
        <taxon>Eukaryota</taxon>
        <taxon>Metamonada</taxon>
        <taxon>Carpediemonas-like organisms</taxon>
        <taxon>Kipferlia</taxon>
    </lineage>
</organism>
<dbReference type="InterPro" id="IPR046439">
    <property type="entry name" value="ZF_RZ_dom"/>
</dbReference>
<dbReference type="GO" id="GO:0005737">
    <property type="term" value="C:cytoplasm"/>
    <property type="evidence" value="ECO:0007669"/>
    <property type="project" value="UniProtKB-SubCell"/>
</dbReference>
<evidence type="ECO:0000256" key="1">
    <source>
        <dbReference type="ARBA" id="ARBA00004496"/>
    </source>
</evidence>
<evidence type="ECO:0000256" key="4">
    <source>
        <dbReference type="ARBA" id="ARBA00022771"/>
    </source>
</evidence>
<evidence type="ECO:0000256" key="5">
    <source>
        <dbReference type="ARBA" id="ARBA00022833"/>
    </source>
</evidence>
<comment type="subcellular location">
    <subcellularLocation>
        <location evidence="1">Cytoplasm</location>
    </subcellularLocation>
</comment>
<feature type="domain" description="RZ-type" evidence="7">
    <location>
        <begin position="28"/>
        <end position="105"/>
    </location>
</feature>
<dbReference type="Proteomes" id="UP000265618">
    <property type="component" value="Unassembled WGS sequence"/>
</dbReference>
<dbReference type="AlphaFoldDB" id="A0A9K3GL63"/>
<gene>
    <name evidence="8" type="ORF">KIPB_008245</name>
</gene>
<dbReference type="PROSITE" id="PS51981">
    <property type="entry name" value="ZF_RZ"/>
    <property type="match status" value="1"/>
</dbReference>
<dbReference type="GO" id="GO:0008270">
    <property type="term" value="F:zinc ion binding"/>
    <property type="evidence" value="ECO:0007669"/>
    <property type="project" value="UniProtKB-KW"/>
</dbReference>
<evidence type="ECO:0000256" key="6">
    <source>
        <dbReference type="ARBA" id="ARBA00022859"/>
    </source>
</evidence>
<comment type="caution">
    <text evidence="8">The sequence shown here is derived from an EMBL/GenBank/DDBJ whole genome shotgun (WGS) entry which is preliminary data.</text>
</comment>
<keyword evidence="6" id="KW-0391">Immunity</keyword>
<evidence type="ECO:0000313" key="9">
    <source>
        <dbReference type="Proteomes" id="UP000265618"/>
    </source>
</evidence>
<dbReference type="GO" id="GO:0002376">
    <property type="term" value="P:immune system process"/>
    <property type="evidence" value="ECO:0007669"/>
    <property type="project" value="UniProtKB-KW"/>
</dbReference>
<keyword evidence="2" id="KW-0963">Cytoplasm</keyword>
<keyword evidence="9" id="KW-1185">Reference proteome</keyword>
<dbReference type="Pfam" id="PF20173">
    <property type="entry name" value="ZnF_RZ-type"/>
    <property type="match status" value="1"/>
</dbReference>
<keyword evidence="5" id="KW-0862">Zinc</keyword>
<evidence type="ECO:0000259" key="7">
    <source>
        <dbReference type="PROSITE" id="PS51981"/>
    </source>
</evidence>
<name>A0A9K3GL63_9EUKA</name>
<sequence length="237" mass="25795">MTVPSEVPQEVESIYSSILPLVKSCHITTHEYVMGMRDDIRTLYQALGTAVGQCRCGEMYALTACGMPICTSRCASCGALIGGHRHTYLEGNHKVTDAPPDLRGWQGRDGESMDCGIVRDMGVLCSGIARISATVAFMAKGNPDPEGVENSGINVSKEAVTEGMWWDRLTSEVTELAKWLGVEVQDVEPIVMAVLDRVPLGPLSFRTREQRNRTERAMELEVTAAHVQPVSAAIEGE</sequence>
<keyword evidence="3" id="KW-0479">Metal-binding</keyword>
<evidence type="ECO:0000313" key="8">
    <source>
        <dbReference type="EMBL" id="GIQ86396.1"/>
    </source>
</evidence>
<keyword evidence="4" id="KW-0863">Zinc-finger</keyword>
<proteinExistence type="predicted"/>
<protein>
    <recommendedName>
        <fullName evidence="7">RZ-type domain-containing protein</fullName>
    </recommendedName>
</protein>